<keyword evidence="1" id="KW-1133">Transmembrane helix</keyword>
<accession>A0A6V7XT79</accession>
<dbReference type="AlphaFoldDB" id="A0A6V7XT79"/>
<proteinExistence type="predicted"/>
<sequence length="76" mass="8818">MCLKRNMDKINTNNRFYLCWGSFLSICKKAGRSSLIIIVLIHLLISLKYLLFSVLDSFTDCLSSLTLFNDTNYLNF</sequence>
<organism evidence="2 3">
    <name type="scientific">Meloidogyne enterolobii</name>
    <name type="common">Root-knot nematode worm</name>
    <name type="synonym">Meloidogyne mayaguensis</name>
    <dbReference type="NCBI Taxonomy" id="390850"/>
    <lineage>
        <taxon>Eukaryota</taxon>
        <taxon>Metazoa</taxon>
        <taxon>Ecdysozoa</taxon>
        <taxon>Nematoda</taxon>
        <taxon>Chromadorea</taxon>
        <taxon>Rhabditida</taxon>
        <taxon>Tylenchina</taxon>
        <taxon>Tylenchomorpha</taxon>
        <taxon>Tylenchoidea</taxon>
        <taxon>Meloidogynidae</taxon>
        <taxon>Meloidogyninae</taxon>
        <taxon>Meloidogyne</taxon>
    </lineage>
</organism>
<keyword evidence="1" id="KW-0472">Membrane</keyword>
<evidence type="ECO:0000313" key="3">
    <source>
        <dbReference type="Proteomes" id="UP000580250"/>
    </source>
</evidence>
<gene>
    <name evidence="2" type="ORF">MENT_LOCUS56107</name>
</gene>
<dbReference type="EMBL" id="CAJEWN010002204">
    <property type="protein sequence ID" value="CAD2202471.1"/>
    <property type="molecule type" value="Genomic_DNA"/>
</dbReference>
<feature type="transmembrane region" description="Helical" evidence="1">
    <location>
        <begin position="35"/>
        <end position="55"/>
    </location>
</feature>
<name>A0A6V7XT79_MELEN</name>
<reference evidence="2 3" key="1">
    <citation type="submission" date="2020-08" db="EMBL/GenBank/DDBJ databases">
        <authorList>
            <person name="Koutsovoulos G."/>
            <person name="Danchin GJ E."/>
        </authorList>
    </citation>
    <scope>NUCLEOTIDE SEQUENCE [LARGE SCALE GENOMIC DNA]</scope>
</reference>
<evidence type="ECO:0000313" key="2">
    <source>
        <dbReference type="EMBL" id="CAD2202471.1"/>
    </source>
</evidence>
<dbReference type="Proteomes" id="UP000580250">
    <property type="component" value="Unassembled WGS sequence"/>
</dbReference>
<protein>
    <submittedName>
        <fullName evidence="2">Uncharacterized protein</fullName>
    </submittedName>
</protein>
<comment type="caution">
    <text evidence="2">The sequence shown here is derived from an EMBL/GenBank/DDBJ whole genome shotgun (WGS) entry which is preliminary data.</text>
</comment>
<keyword evidence="1" id="KW-0812">Transmembrane</keyword>
<evidence type="ECO:0000256" key="1">
    <source>
        <dbReference type="SAM" id="Phobius"/>
    </source>
</evidence>